<dbReference type="FunFam" id="1.10.8.270:FF:000012">
    <property type="entry name" value="TBC domain-containing protein kinase-like protein-like"/>
    <property type="match status" value="1"/>
</dbReference>
<dbReference type="InterPro" id="IPR008984">
    <property type="entry name" value="SMAD_FHA_dom_sf"/>
</dbReference>
<reference evidence="5" key="1">
    <citation type="submission" date="2021-02" db="EMBL/GenBank/DDBJ databases">
        <authorList>
            <person name="Nowell W R."/>
        </authorList>
    </citation>
    <scope>NUCLEOTIDE SEQUENCE</scope>
</reference>
<organism evidence="5 7">
    <name type="scientific">Didymodactylos carnosus</name>
    <dbReference type="NCBI Taxonomy" id="1234261"/>
    <lineage>
        <taxon>Eukaryota</taxon>
        <taxon>Metazoa</taxon>
        <taxon>Spiralia</taxon>
        <taxon>Gnathifera</taxon>
        <taxon>Rotifera</taxon>
        <taxon>Eurotatoria</taxon>
        <taxon>Bdelloidea</taxon>
        <taxon>Philodinida</taxon>
        <taxon>Philodinidae</taxon>
        <taxon>Didymodactylos</taxon>
    </lineage>
</organism>
<evidence type="ECO:0000313" key="7">
    <source>
        <dbReference type="Proteomes" id="UP000663829"/>
    </source>
</evidence>
<dbReference type="Pfam" id="PF00498">
    <property type="entry name" value="FHA"/>
    <property type="match status" value="1"/>
</dbReference>
<dbReference type="Gene3D" id="1.10.8.270">
    <property type="entry name" value="putative rabgap domain of human tbc1 domain family member 14 like domains"/>
    <property type="match status" value="1"/>
</dbReference>
<evidence type="ECO:0000313" key="6">
    <source>
        <dbReference type="EMBL" id="CAF3672428.1"/>
    </source>
</evidence>
<dbReference type="CDD" id="cd22674">
    <property type="entry name" value="FHA_PPP1R8"/>
    <property type="match status" value="1"/>
</dbReference>
<dbReference type="Proteomes" id="UP000663829">
    <property type="component" value="Unassembled WGS sequence"/>
</dbReference>
<sequence length="1196" mass="137578">MSSQAKNQFEIPKWAGKPPVGLHLDVKKDGKMVQKLMIDEKKCYFFGRNRDLCDFPIDHASCSRVHSALIWHKDLNRPFLIDLASTHGTFIGHIRLENNKAQQVHIDSEIRFGESSRVYIIRERPQNNLLFGDNGDHNDENKDERGILTIPESEMELDNLTEFNTAHNRRIAQIVQINDLPSVPTVKRKRKGVSFGEEEEVINPEDIDPNVGRFRNLVQTTVVIPKRRKHEHSAISHLGIDPIQKHSQAFHYSQLYDHTHAVNGANTNDNSNTLQAHMSVAATLGISAPNLAPDLADYDILEQTPAILPKFTHVSLQAPTNENDLSEPKRKKYAKEAWPADGGQLTVSTFVANSHANDQCGSNGLPLTPNSIVIIGRFQYLKTCEHPNLCRYLDIKKGTHERLHVVSECYEKTIDSLFESKQIQYGIEQIRQWCHQLLNGLIYLQLKHVTCKNLSPRYIRLTETEHQVKLQNYGLWYMTQYGTCINFPIGDPCYMAPECYAMESTFRLLYPPSSHENEPRDPANPKSDVWSFGIILLELCLGRRLYQNQPVVVPISTSIRCLKLNVQSALDVILRRNGLERNDLSATTQHFLPIIEKCLNVHVKERPTFVELLEILEGKQYSIIRHSLPFTLFDGIIPVLDYNLSINEFKNLTNNRFSCRTIDEIYYLWQLAGGDLTTVLKNAGLIKILPSISKTSKFVTDQGDIYGLQRDINTLFDDIAIELPLQELDNRFREMPIEILYPLLEVSDSEFQERQKLLDLAIEGQPLAVREHDFEYQFHRLILFERLLSSYPYLKQRLYTEARKDIPPVYRAFSWAALLDITGNVNEVYEKIDKETVTPTDRQIEVDVPRCHQYDELLSSPEGHRKMKRVLKAWVMSHPHLVYWQGLDSLLAPFLYLNFNNEALAYASLTAFIPKYLNNFFLKDNSMIINEYLTVFSHLIAYHHPDLSNRLETIGFIPDLYAIPWFLTMYAHVFPLHKIFHLWDMLLLGCSSFPLCIGVAILTQLKPLLLKADFNECILLFSELPEIDIERCVRDSIEVFACTPRSSTYREHAIDAVLFQTNNDLVHIFSLTQNLYHCQRYNSLILGHGYISKQKNISLTNCDSYMKAALPGSINFPYDQTFNEKGDLLDQRLSQIIEQNRALVKVVIGNKNHSQTVKFANNLIHNNWSRVCILHKGIEVFKSTDLLYVPTPSDIL</sequence>
<feature type="domain" description="Protein kinase" evidence="2">
    <location>
        <begin position="314"/>
        <end position="624"/>
    </location>
</feature>
<dbReference type="SUPFAM" id="SSF47923">
    <property type="entry name" value="Ypt/Rab-GAP domain of gyp1p"/>
    <property type="match status" value="2"/>
</dbReference>
<dbReference type="InterPro" id="IPR000719">
    <property type="entry name" value="Prot_kinase_dom"/>
</dbReference>
<dbReference type="AlphaFoldDB" id="A0A813YQ35"/>
<dbReference type="InterPro" id="IPR050923">
    <property type="entry name" value="Cell_Proc_Reg/RNA_Proc"/>
</dbReference>
<dbReference type="Pfam" id="PF00566">
    <property type="entry name" value="RabGAP-TBC"/>
    <property type="match status" value="1"/>
</dbReference>
<dbReference type="EMBL" id="CAJOBC010001335">
    <property type="protein sequence ID" value="CAF3672428.1"/>
    <property type="molecule type" value="Genomic_DNA"/>
</dbReference>
<dbReference type="FunFam" id="1.10.472.80:FF:000015">
    <property type="entry name" value="TBC domain-containing protein kinase-like protein"/>
    <property type="match status" value="1"/>
</dbReference>
<dbReference type="SMART" id="SM00164">
    <property type="entry name" value="TBC"/>
    <property type="match status" value="1"/>
</dbReference>
<evidence type="ECO:0000313" key="5">
    <source>
        <dbReference type="EMBL" id="CAF0887457.1"/>
    </source>
</evidence>
<dbReference type="PROSITE" id="PS50086">
    <property type="entry name" value="TBC_RABGAP"/>
    <property type="match status" value="1"/>
</dbReference>
<feature type="domain" description="Rab-GAP TBC" evidence="3">
    <location>
        <begin position="805"/>
        <end position="990"/>
    </location>
</feature>
<dbReference type="Gene3D" id="2.60.200.20">
    <property type="match status" value="1"/>
</dbReference>
<evidence type="ECO:0008006" key="8">
    <source>
        <dbReference type="Google" id="ProtNLM"/>
    </source>
</evidence>
<dbReference type="Pfam" id="PF00069">
    <property type="entry name" value="Pkinase"/>
    <property type="match status" value="1"/>
</dbReference>
<dbReference type="GO" id="GO:0005524">
    <property type="term" value="F:ATP binding"/>
    <property type="evidence" value="ECO:0007669"/>
    <property type="project" value="InterPro"/>
</dbReference>
<dbReference type="InterPro" id="IPR011009">
    <property type="entry name" value="Kinase-like_dom_sf"/>
</dbReference>
<dbReference type="Gene3D" id="1.10.472.80">
    <property type="entry name" value="Ypt/Rab-GAP domain of gyp1p, domain 3"/>
    <property type="match status" value="1"/>
</dbReference>
<dbReference type="OrthoDB" id="1668230at2759"/>
<dbReference type="Gene3D" id="6.10.250.1290">
    <property type="match status" value="1"/>
</dbReference>
<dbReference type="SUPFAM" id="SSF49879">
    <property type="entry name" value="SMAD/FHA domain"/>
    <property type="match status" value="1"/>
</dbReference>
<dbReference type="InterPro" id="IPR000195">
    <property type="entry name" value="Rab-GAP-TBC_dom"/>
</dbReference>
<keyword evidence="7" id="KW-1185">Reference proteome</keyword>
<dbReference type="GO" id="GO:0004672">
    <property type="term" value="F:protein kinase activity"/>
    <property type="evidence" value="ECO:0007669"/>
    <property type="project" value="InterPro"/>
</dbReference>
<dbReference type="InterPro" id="IPR000253">
    <property type="entry name" value="FHA_dom"/>
</dbReference>
<evidence type="ECO:0000259" key="1">
    <source>
        <dbReference type="PROSITE" id="PS50006"/>
    </source>
</evidence>
<feature type="domain" description="Rhodanese" evidence="4">
    <location>
        <begin position="1103"/>
        <end position="1190"/>
    </location>
</feature>
<dbReference type="SUPFAM" id="SSF56112">
    <property type="entry name" value="Protein kinase-like (PK-like)"/>
    <property type="match status" value="1"/>
</dbReference>
<feature type="domain" description="FHA" evidence="1">
    <location>
        <begin position="44"/>
        <end position="96"/>
    </location>
</feature>
<dbReference type="FunFam" id="2.60.200.20:FF:000019">
    <property type="entry name" value="Nuclear inhibitor of protein phosphatase"/>
    <property type="match status" value="1"/>
</dbReference>
<dbReference type="Gene3D" id="1.10.510.10">
    <property type="entry name" value="Transferase(Phosphotransferase) domain 1"/>
    <property type="match status" value="1"/>
</dbReference>
<gene>
    <name evidence="5" type="ORF">GPM918_LOCUS7939</name>
    <name evidence="6" type="ORF">SRO942_LOCUS7939</name>
</gene>
<dbReference type="PROSITE" id="PS50011">
    <property type="entry name" value="PROTEIN_KINASE_DOM"/>
    <property type="match status" value="1"/>
</dbReference>
<evidence type="ECO:0000259" key="3">
    <source>
        <dbReference type="PROSITE" id="PS50086"/>
    </source>
</evidence>
<comment type="caution">
    <text evidence="5">The sequence shown here is derived from an EMBL/GenBank/DDBJ whole genome shotgun (WGS) entry which is preliminary data.</text>
</comment>
<dbReference type="PANTHER" id="PTHR23308">
    <property type="entry name" value="NUCLEAR INHIBITOR OF PROTEIN PHOSPHATASE-1"/>
    <property type="match status" value="1"/>
</dbReference>
<dbReference type="SMART" id="SM00240">
    <property type="entry name" value="FHA"/>
    <property type="match status" value="1"/>
</dbReference>
<dbReference type="InterPro" id="IPR001763">
    <property type="entry name" value="Rhodanese-like_dom"/>
</dbReference>
<dbReference type="EMBL" id="CAJNOQ010001335">
    <property type="protein sequence ID" value="CAF0887457.1"/>
    <property type="molecule type" value="Genomic_DNA"/>
</dbReference>
<proteinExistence type="predicted"/>
<name>A0A813YQ35_9BILA</name>
<protein>
    <recommendedName>
        <fullName evidence="8">TBC domain-containing protein kinase-like protein</fullName>
    </recommendedName>
</protein>
<dbReference type="PROSITE" id="PS50006">
    <property type="entry name" value="FHA_DOMAIN"/>
    <property type="match status" value="1"/>
</dbReference>
<accession>A0A813YQ35</accession>
<evidence type="ECO:0000259" key="4">
    <source>
        <dbReference type="PROSITE" id="PS50206"/>
    </source>
</evidence>
<dbReference type="PROSITE" id="PS50206">
    <property type="entry name" value="RHODANESE_3"/>
    <property type="match status" value="1"/>
</dbReference>
<evidence type="ECO:0000259" key="2">
    <source>
        <dbReference type="PROSITE" id="PS50011"/>
    </source>
</evidence>
<dbReference type="Proteomes" id="UP000681722">
    <property type="component" value="Unassembled WGS sequence"/>
</dbReference>
<dbReference type="InterPro" id="IPR035969">
    <property type="entry name" value="Rab-GAP_TBC_sf"/>
</dbReference>